<evidence type="ECO:0000256" key="1">
    <source>
        <dbReference type="SAM" id="MobiDB-lite"/>
    </source>
</evidence>
<reference evidence="2" key="1">
    <citation type="submission" date="2023-06" db="EMBL/GenBank/DDBJ databases">
        <authorList>
            <consortium name="Lawrence Berkeley National Laboratory"/>
            <person name="Ahrendt S."/>
            <person name="Sahu N."/>
            <person name="Indic B."/>
            <person name="Wong-Bajracharya J."/>
            <person name="Merenyi Z."/>
            <person name="Ke H.-M."/>
            <person name="Monk M."/>
            <person name="Kocsube S."/>
            <person name="Drula E."/>
            <person name="Lipzen A."/>
            <person name="Balint B."/>
            <person name="Henrissat B."/>
            <person name="Andreopoulos B."/>
            <person name="Martin F.M."/>
            <person name="Harder C.B."/>
            <person name="Rigling D."/>
            <person name="Ford K.L."/>
            <person name="Foster G.D."/>
            <person name="Pangilinan J."/>
            <person name="Papanicolaou A."/>
            <person name="Barry K."/>
            <person name="LaButti K."/>
            <person name="Viragh M."/>
            <person name="Koriabine M."/>
            <person name="Yan M."/>
            <person name="Riley R."/>
            <person name="Champramary S."/>
            <person name="Plett K.L."/>
            <person name="Tsai I.J."/>
            <person name="Slot J."/>
            <person name="Sipos G."/>
            <person name="Plett J."/>
            <person name="Nagy L.G."/>
            <person name="Grigoriev I.V."/>
        </authorList>
    </citation>
    <scope>NUCLEOTIDE SEQUENCE</scope>
    <source>
        <strain evidence="2">HWK02</strain>
    </source>
</reference>
<proteinExistence type="predicted"/>
<dbReference type="EMBL" id="JAUEPU010000104">
    <property type="protein sequence ID" value="KAK0477995.1"/>
    <property type="molecule type" value="Genomic_DNA"/>
</dbReference>
<gene>
    <name evidence="2" type="ORF">EDD18DRAFT_1365141</name>
</gene>
<evidence type="ECO:0000313" key="2">
    <source>
        <dbReference type="EMBL" id="KAK0477995.1"/>
    </source>
</evidence>
<protein>
    <submittedName>
        <fullName evidence="2">Uncharacterized protein</fullName>
    </submittedName>
</protein>
<organism evidence="2 3">
    <name type="scientific">Armillaria luteobubalina</name>
    <dbReference type="NCBI Taxonomy" id="153913"/>
    <lineage>
        <taxon>Eukaryota</taxon>
        <taxon>Fungi</taxon>
        <taxon>Dikarya</taxon>
        <taxon>Basidiomycota</taxon>
        <taxon>Agaricomycotina</taxon>
        <taxon>Agaricomycetes</taxon>
        <taxon>Agaricomycetidae</taxon>
        <taxon>Agaricales</taxon>
        <taxon>Marasmiineae</taxon>
        <taxon>Physalacriaceae</taxon>
        <taxon>Armillaria</taxon>
    </lineage>
</organism>
<keyword evidence="3" id="KW-1185">Reference proteome</keyword>
<comment type="caution">
    <text evidence="2">The sequence shown here is derived from an EMBL/GenBank/DDBJ whole genome shotgun (WGS) entry which is preliminary data.</text>
</comment>
<evidence type="ECO:0000313" key="3">
    <source>
        <dbReference type="Proteomes" id="UP001175228"/>
    </source>
</evidence>
<dbReference type="AlphaFoldDB" id="A0AA39P631"/>
<accession>A0AA39P631</accession>
<feature type="region of interest" description="Disordered" evidence="1">
    <location>
        <begin position="45"/>
        <end position="65"/>
    </location>
</feature>
<dbReference type="Proteomes" id="UP001175228">
    <property type="component" value="Unassembled WGS sequence"/>
</dbReference>
<sequence length="124" mass="14180">MFSSLWNGQQRNEPSSGRKIYSIRIVQELARPFIEATAGVREPVVDEHGTRKQKTRPWRGNLQTSLPFRAGSKNVKLDDHKQVQLPILCLSTFRPLVILKYPLVGCHKTTQLGQREDHTMNQSS</sequence>
<name>A0AA39P631_9AGAR</name>